<accession>A0ABS6VLR3</accession>
<dbReference type="EMBL" id="JAHWDQ010000001">
    <property type="protein sequence ID" value="MBW2939252.1"/>
    <property type="molecule type" value="Genomic_DNA"/>
</dbReference>
<evidence type="ECO:0000256" key="1">
    <source>
        <dbReference type="ARBA" id="ARBA00008645"/>
    </source>
</evidence>
<evidence type="ECO:0000313" key="5">
    <source>
        <dbReference type="Proteomes" id="UP001166291"/>
    </source>
</evidence>
<dbReference type="InterPro" id="IPR000073">
    <property type="entry name" value="AB_hydrolase_1"/>
</dbReference>
<sequence length="288" mass="31508">MSVRLACEKRFNVEGLNIAAKLWGDDARLPVIALHGWLDNAASFDCIAAQLTDFQVLAIDLPGHGLSDHKPASGNYAIWDDLRVITAVVDQMGWSEFSVIGHSRGANISTLLSATLPDRVSHLICIDGLLPPPEPDSNFPLQLGRYITDFADSKSPRGDKGHASFEAAVAARIRATPMTAKAAALIVERASVKTDDGRYYWRSDRRLKFASPVKLSLGQLQAALDAISSPALLISAKQGLGQWLPKWPFDITKRFVVKEIEGQHHCHMEAQSVQMVAWIKDFIGAKSS</sequence>
<protein>
    <submittedName>
        <fullName evidence="4">Alpha/beta hydrolase</fullName>
    </submittedName>
</protein>
<evidence type="ECO:0000256" key="2">
    <source>
        <dbReference type="ARBA" id="ARBA00022801"/>
    </source>
</evidence>
<reference evidence="4" key="1">
    <citation type="submission" date="2021-07" db="EMBL/GenBank/DDBJ databases">
        <title>Zhongshania sp. CAU 1632 isolated from seawater.</title>
        <authorList>
            <person name="Kim W."/>
        </authorList>
    </citation>
    <scope>NUCLEOTIDE SEQUENCE</scope>
    <source>
        <strain evidence="4">CAU 1632</strain>
    </source>
</reference>
<keyword evidence="5" id="KW-1185">Reference proteome</keyword>
<name>A0ABS6VLR3_9GAMM</name>
<dbReference type="PANTHER" id="PTHR43798:SF14">
    <property type="entry name" value="SERINE HYDROLASE-LIKE PROTEIN DDB_G0286239"/>
    <property type="match status" value="1"/>
</dbReference>
<comment type="similarity">
    <text evidence="1">Belongs to the AB hydrolase superfamily.</text>
</comment>
<feature type="domain" description="AB hydrolase-1" evidence="3">
    <location>
        <begin position="30"/>
        <end position="147"/>
    </location>
</feature>
<organism evidence="4 5">
    <name type="scientific">Zhongshania aquimaris</name>
    <dbReference type="NCBI Taxonomy" id="2857107"/>
    <lineage>
        <taxon>Bacteria</taxon>
        <taxon>Pseudomonadati</taxon>
        <taxon>Pseudomonadota</taxon>
        <taxon>Gammaproteobacteria</taxon>
        <taxon>Cellvibrionales</taxon>
        <taxon>Spongiibacteraceae</taxon>
        <taxon>Zhongshania</taxon>
    </lineage>
</organism>
<keyword evidence="2 4" id="KW-0378">Hydrolase</keyword>
<proteinExistence type="inferred from homology"/>
<dbReference type="GO" id="GO:0016787">
    <property type="term" value="F:hydrolase activity"/>
    <property type="evidence" value="ECO:0007669"/>
    <property type="project" value="UniProtKB-KW"/>
</dbReference>
<dbReference type="Pfam" id="PF00561">
    <property type="entry name" value="Abhydrolase_1"/>
    <property type="match status" value="1"/>
</dbReference>
<dbReference type="Proteomes" id="UP001166291">
    <property type="component" value="Unassembled WGS sequence"/>
</dbReference>
<gene>
    <name evidence="4" type="ORF">KXJ70_00570</name>
</gene>
<comment type="caution">
    <text evidence="4">The sequence shown here is derived from an EMBL/GenBank/DDBJ whole genome shotgun (WGS) entry which is preliminary data.</text>
</comment>
<dbReference type="InterPro" id="IPR050266">
    <property type="entry name" value="AB_hydrolase_sf"/>
</dbReference>
<dbReference type="PANTHER" id="PTHR43798">
    <property type="entry name" value="MONOACYLGLYCEROL LIPASE"/>
    <property type="match status" value="1"/>
</dbReference>
<evidence type="ECO:0000259" key="3">
    <source>
        <dbReference type="Pfam" id="PF00561"/>
    </source>
</evidence>
<dbReference type="RefSeq" id="WP_219041525.1">
    <property type="nucleotide sequence ID" value="NZ_JAHWDQ010000001.1"/>
</dbReference>
<evidence type="ECO:0000313" key="4">
    <source>
        <dbReference type="EMBL" id="MBW2939252.1"/>
    </source>
</evidence>